<dbReference type="GO" id="GO:0006210">
    <property type="term" value="P:thymine catabolic process"/>
    <property type="evidence" value="ECO:0007669"/>
    <property type="project" value="TreeGrafter"/>
</dbReference>
<feature type="domain" description="Aldehyde dehydrogenase" evidence="2">
    <location>
        <begin position="22"/>
        <end position="74"/>
    </location>
</feature>
<organism evidence="3 4">
    <name type="scientific">Gossypium darwinii</name>
    <name type="common">Darwin's cotton</name>
    <name type="synonym">Gossypium barbadense var. darwinii</name>
    <dbReference type="NCBI Taxonomy" id="34276"/>
    <lineage>
        <taxon>Eukaryota</taxon>
        <taxon>Viridiplantae</taxon>
        <taxon>Streptophyta</taxon>
        <taxon>Embryophyta</taxon>
        <taxon>Tracheophyta</taxon>
        <taxon>Spermatophyta</taxon>
        <taxon>Magnoliopsida</taxon>
        <taxon>eudicotyledons</taxon>
        <taxon>Gunneridae</taxon>
        <taxon>Pentapetalae</taxon>
        <taxon>rosids</taxon>
        <taxon>malvids</taxon>
        <taxon>Malvales</taxon>
        <taxon>Malvaceae</taxon>
        <taxon>Malvoideae</taxon>
        <taxon>Gossypium</taxon>
    </lineage>
</organism>
<dbReference type="Proteomes" id="UP000323506">
    <property type="component" value="Chromosome A13"/>
</dbReference>
<dbReference type="Gene3D" id="3.40.309.10">
    <property type="entry name" value="Aldehyde Dehydrogenase, Chain A, domain 2"/>
    <property type="match status" value="1"/>
</dbReference>
<evidence type="ECO:0000313" key="4">
    <source>
        <dbReference type="Proteomes" id="UP000323506"/>
    </source>
</evidence>
<dbReference type="InterPro" id="IPR010061">
    <property type="entry name" value="MeMal-semiAld_DH"/>
</dbReference>
<evidence type="ECO:0000259" key="2">
    <source>
        <dbReference type="Pfam" id="PF00171"/>
    </source>
</evidence>
<reference evidence="3 4" key="1">
    <citation type="submission" date="2019-06" db="EMBL/GenBank/DDBJ databases">
        <title>WGS assembly of Gossypium darwinii.</title>
        <authorList>
            <person name="Chen Z.J."/>
            <person name="Sreedasyam A."/>
            <person name="Ando A."/>
            <person name="Song Q."/>
            <person name="De L."/>
            <person name="Hulse-Kemp A."/>
            <person name="Ding M."/>
            <person name="Ye W."/>
            <person name="Kirkbride R."/>
            <person name="Jenkins J."/>
            <person name="Plott C."/>
            <person name="Lovell J."/>
            <person name="Lin Y.-M."/>
            <person name="Vaughn R."/>
            <person name="Liu B."/>
            <person name="Li W."/>
            <person name="Simpson S."/>
            <person name="Scheffler B."/>
            <person name="Saski C."/>
            <person name="Grover C."/>
            <person name="Hu G."/>
            <person name="Conover J."/>
            <person name="Carlson J."/>
            <person name="Shu S."/>
            <person name="Boston L."/>
            <person name="Williams M."/>
            <person name="Peterson D."/>
            <person name="Mcgee K."/>
            <person name="Jones D."/>
            <person name="Wendel J."/>
            <person name="Stelly D."/>
            <person name="Grimwood J."/>
            <person name="Schmutz J."/>
        </authorList>
    </citation>
    <scope>NUCLEOTIDE SEQUENCE [LARGE SCALE GENOMIC DNA]</scope>
    <source>
        <strain evidence="3">1808015.09</strain>
    </source>
</reference>
<protein>
    <recommendedName>
        <fullName evidence="2">Aldehyde dehydrogenase domain-containing protein</fullName>
    </recommendedName>
</protein>
<dbReference type="Pfam" id="PF00171">
    <property type="entry name" value="Aldedh"/>
    <property type="match status" value="1"/>
</dbReference>
<dbReference type="GO" id="GO:0006574">
    <property type="term" value="P:L-valine catabolic process"/>
    <property type="evidence" value="ECO:0007669"/>
    <property type="project" value="TreeGrafter"/>
</dbReference>
<dbReference type="EMBL" id="CM017700">
    <property type="protein sequence ID" value="TYG85429.1"/>
    <property type="molecule type" value="Genomic_DNA"/>
</dbReference>
<dbReference type="PANTHER" id="PTHR43866">
    <property type="entry name" value="MALONATE-SEMIALDEHYDE DEHYDROGENASE"/>
    <property type="match status" value="1"/>
</dbReference>
<gene>
    <name evidence="3" type="ORF">ES288_A13G053200v1</name>
</gene>
<dbReference type="PANTHER" id="PTHR43866:SF3">
    <property type="entry name" value="METHYLMALONATE-SEMIALDEHYDE DEHYDROGENASE [ACYLATING], MITOCHONDRIAL"/>
    <property type="match status" value="1"/>
</dbReference>
<dbReference type="InterPro" id="IPR016161">
    <property type="entry name" value="Ald_DH/histidinol_DH"/>
</dbReference>
<comment type="similarity">
    <text evidence="1">Belongs to the aldehyde dehydrogenase family.</text>
</comment>
<dbReference type="GO" id="GO:0004491">
    <property type="term" value="F:methylmalonate-semialdehyde dehydrogenase (acylating, NAD) activity"/>
    <property type="evidence" value="ECO:0007669"/>
    <property type="project" value="InterPro"/>
</dbReference>
<proteinExistence type="inferred from homology"/>
<keyword evidence="4" id="KW-1185">Reference proteome</keyword>
<dbReference type="SUPFAM" id="SSF53720">
    <property type="entry name" value="ALDH-like"/>
    <property type="match status" value="1"/>
</dbReference>
<dbReference type="GO" id="GO:0005739">
    <property type="term" value="C:mitochondrion"/>
    <property type="evidence" value="ECO:0007669"/>
    <property type="project" value="TreeGrafter"/>
</dbReference>
<sequence length="76" mass="8350">MLDPTITSGSGLGCYMISIFWLAQEEIFGPVLICMEADSLEEAINIFNRNKYGNGAFILNTSGAAARKFPTEIETR</sequence>
<accession>A0A5D2DWG4</accession>
<dbReference type="AlphaFoldDB" id="A0A5D2DWG4"/>
<dbReference type="InterPro" id="IPR016163">
    <property type="entry name" value="Ald_DH_C"/>
</dbReference>
<name>A0A5D2DWG4_GOSDA</name>
<evidence type="ECO:0000313" key="3">
    <source>
        <dbReference type="EMBL" id="TYG85429.1"/>
    </source>
</evidence>
<dbReference type="InterPro" id="IPR015590">
    <property type="entry name" value="Aldehyde_DH_dom"/>
</dbReference>
<evidence type="ECO:0000256" key="1">
    <source>
        <dbReference type="ARBA" id="ARBA00009986"/>
    </source>
</evidence>